<evidence type="ECO:0000313" key="2">
    <source>
        <dbReference type="EMBL" id="CAJ2507219.1"/>
    </source>
</evidence>
<dbReference type="AlphaFoldDB" id="A0AAI8VLP8"/>
<reference evidence="2" key="1">
    <citation type="submission" date="2023-10" db="EMBL/GenBank/DDBJ databases">
        <authorList>
            <person name="Hackl T."/>
        </authorList>
    </citation>
    <scope>NUCLEOTIDE SEQUENCE</scope>
</reference>
<protein>
    <submittedName>
        <fullName evidence="2">Uu.00g084050.m01.CDS01</fullName>
    </submittedName>
</protein>
<evidence type="ECO:0000313" key="3">
    <source>
        <dbReference type="Proteomes" id="UP001295740"/>
    </source>
</evidence>
<organism evidence="2 3">
    <name type="scientific">Anthostomella pinea</name>
    <dbReference type="NCBI Taxonomy" id="933095"/>
    <lineage>
        <taxon>Eukaryota</taxon>
        <taxon>Fungi</taxon>
        <taxon>Dikarya</taxon>
        <taxon>Ascomycota</taxon>
        <taxon>Pezizomycotina</taxon>
        <taxon>Sordariomycetes</taxon>
        <taxon>Xylariomycetidae</taxon>
        <taxon>Xylariales</taxon>
        <taxon>Xylariaceae</taxon>
        <taxon>Anthostomella</taxon>
    </lineage>
</organism>
<sequence length="100" mass="11116">MATAYRASKQEIAISIPIEFSMPAARGNGISISRFFSYHIWGADVPIRNATSRQPTRPPQLRLATWTAWVAVVCNSSYVLFLTHAPRHVIFTGNDPIPGF</sequence>
<accession>A0AAI8VLP8</accession>
<keyword evidence="1" id="KW-0812">Transmembrane</keyword>
<keyword evidence="1" id="KW-0472">Membrane</keyword>
<proteinExistence type="predicted"/>
<keyword evidence="1" id="KW-1133">Transmembrane helix</keyword>
<evidence type="ECO:0000256" key="1">
    <source>
        <dbReference type="SAM" id="Phobius"/>
    </source>
</evidence>
<comment type="caution">
    <text evidence="2">The sequence shown here is derived from an EMBL/GenBank/DDBJ whole genome shotgun (WGS) entry which is preliminary data.</text>
</comment>
<dbReference type="Proteomes" id="UP001295740">
    <property type="component" value="Unassembled WGS sequence"/>
</dbReference>
<gene>
    <name evidence="2" type="ORF">KHLLAP_LOCUS7687</name>
</gene>
<keyword evidence="3" id="KW-1185">Reference proteome</keyword>
<name>A0AAI8VLP8_9PEZI</name>
<dbReference type="EMBL" id="CAUWAG010000010">
    <property type="protein sequence ID" value="CAJ2507219.1"/>
    <property type="molecule type" value="Genomic_DNA"/>
</dbReference>
<feature type="transmembrane region" description="Helical" evidence="1">
    <location>
        <begin position="63"/>
        <end position="81"/>
    </location>
</feature>